<sequence>MHSFKTLLGMTAMLLATATAVLGAPAAKVAPTYEGPGGKSILNYASPIEDDVSAEYEGPGGKSILNYEAPAAVRA</sequence>
<keyword evidence="3" id="KW-1185">Reference proteome</keyword>
<evidence type="ECO:0000313" key="2">
    <source>
        <dbReference type="EMBL" id="KAK8867787.1"/>
    </source>
</evidence>
<keyword evidence="1" id="KW-0732">Signal</keyword>
<reference evidence="2 3" key="1">
    <citation type="journal article" date="2024" name="IMA Fungus">
        <title>Apiospora arundinis, a panoply of carbohydrate-active enzymes and secondary metabolites.</title>
        <authorList>
            <person name="Sorensen T."/>
            <person name="Petersen C."/>
            <person name="Muurmann A.T."/>
            <person name="Christiansen J.V."/>
            <person name="Brundto M.L."/>
            <person name="Overgaard C.K."/>
            <person name="Boysen A.T."/>
            <person name="Wollenberg R.D."/>
            <person name="Larsen T.O."/>
            <person name="Sorensen J.L."/>
            <person name="Nielsen K.L."/>
            <person name="Sondergaard T.E."/>
        </authorList>
    </citation>
    <scope>NUCLEOTIDE SEQUENCE [LARGE SCALE GENOMIC DNA]</scope>
    <source>
        <strain evidence="2 3">AAU 773</strain>
    </source>
</reference>
<gene>
    <name evidence="2" type="ORF">PGQ11_006365</name>
</gene>
<comment type="caution">
    <text evidence="2">The sequence shown here is derived from an EMBL/GenBank/DDBJ whole genome shotgun (WGS) entry which is preliminary data.</text>
</comment>
<organism evidence="2 3">
    <name type="scientific">Apiospora arundinis</name>
    <dbReference type="NCBI Taxonomy" id="335852"/>
    <lineage>
        <taxon>Eukaryota</taxon>
        <taxon>Fungi</taxon>
        <taxon>Dikarya</taxon>
        <taxon>Ascomycota</taxon>
        <taxon>Pezizomycotina</taxon>
        <taxon>Sordariomycetes</taxon>
        <taxon>Xylariomycetidae</taxon>
        <taxon>Amphisphaeriales</taxon>
        <taxon>Apiosporaceae</taxon>
        <taxon>Apiospora</taxon>
    </lineage>
</organism>
<accession>A0ABR2ISI5</accession>
<protein>
    <submittedName>
        <fullName evidence="2">Uncharacterized protein</fullName>
    </submittedName>
</protein>
<feature type="chain" id="PRO_5046935022" evidence="1">
    <location>
        <begin position="24"/>
        <end position="75"/>
    </location>
</feature>
<evidence type="ECO:0000313" key="3">
    <source>
        <dbReference type="Proteomes" id="UP001390339"/>
    </source>
</evidence>
<dbReference type="EMBL" id="JAPCWZ010000004">
    <property type="protein sequence ID" value="KAK8867787.1"/>
    <property type="molecule type" value="Genomic_DNA"/>
</dbReference>
<proteinExistence type="predicted"/>
<evidence type="ECO:0000256" key="1">
    <source>
        <dbReference type="SAM" id="SignalP"/>
    </source>
</evidence>
<name>A0ABR2ISI5_9PEZI</name>
<feature type="signal peptide" evidence="1">
    <location>
        <begin position="1"/>
        <end position="23"/>
    </location>
</feature>
<dbReference type="Proteomes" id="UP001390339">
    <property type="component" value="Unassembled WGS sequence"/>
</dbReference>